<feature type="domain" description="Glycosyltransferase 2-like" evidence="1">
    <location>
        <begin position="8"/>
        <end position="138"/>
    </location>
</feature>
<evidence type="ECO:0000259" key="1">
    <source>
        <dbReference type="Pfam" id="PF00535"/>
    </source>
</evidence>
<dbReference type="PANTHER" id="PTHR43685:SF3">
    <property type="entry name" value="SLR2126 PROTEIN"/>
    <property type="match status" value="1"/>
</dbReference>
<dbReference type="Pfam" id="PF00535">
    <property type="entry name" value="Glycos_transf_2"/>
    <property type="match status" value="1"/>
</dbReference>
<evidence type="ECO:0000313" key="2">
    <source>
        <dbReference type="EMBL" id="MBD6617925.1"/>
    </source>
</evidence>
<dbReference type="PANTHER" id="PTHR43685">
    <property type="entry name" value="GLYCOSYLTRANSFERASE"/>
    <property type="match status" value="1"/>
</dbReference>
<dbReference type="EMBL" id="VJXY01000021">
    <property type="protein sequence ID" value="MBD6617925.1"/>
    <property type="molecule type" value="Genomic_DNA"/>
</dbReference>
<dbReference type="Gene3D" id="3.90.550.10">
    <property type="entry name" value="Spore Coat Polysaccharide Biosynthesis Protein SpsA, Chain A"/>
    <property type="match status" value="1"/>
</dbReference>
<proteinExistence type="predicted"/>
<dbReference type="Proteomes" id="UP001165986">
    <property type="component" value="Unassembled WGS sequence"/>
</dbReference>
<dbReference type="InterPro" id="IPR001173">
    <property type="entry name" value="Glyco_trans_2-like"/>
</dbReference>
<dbReference type="RefSeq" id="WP_191759140.1">
    <property type="nucleotide sequence ID" value="NZ_VJXY01000021.1"/>
</dbReference>
<keyword evidence="3" id="KW-1185">Reference proteome</keyword>
<dbReference type="AlphaFoldDB" id="A0AA40VS83"/>
<accession>A0AA40VS83</accession>
<sequence>MKFSPLFTVIIPTYNRNDLLAKCLDCLVPGIQTLPKEQYEVIVTDDSPETTAEEMIQQRYPWAKWVAGPHKGPAANRNNGASYAQGEWLAFTDDDCLPDPQWLEGYAQAQINQPSTLVFEGRTYVDRPKNTLGETSPINESGGFLWSCNFAIQRQLFESLGGFDERFPYAAMEDVDLRLRLMKMGNNFLFIQSASVCHPWRYNGGWKKLRQHQESTIIYLSIHPEELATINYKTYLIYTLRGFIKTTIPGLLKFRYSGFKEAFLEHISFLYMALKLYFIFNFR</sequence>
<reference evidence="2" key="1">
    <citation type="submission" date="2019-07" db="EMBL/GenBank/DDBJ databases">
        <title>Toxilogical consequences of a new and cryptic species of cyanobacteria (Komarekiella delphini-convector) recovered from the epidermis of a bottlenose dolphin and 1500 ft. in the air.</title>
        <authorList>
            <person name="Brown A.O."/>
            <person name="Dvorak P."/>
            <person name="Villanueva C.D."/>
            <person name="Foss A.J."/>
            <person name="Garvey A.D."/>
            <person name="Gibson Q.A."/>
            <person name="Johansen J.R."/>
            <person name="Casamatta D.A."/>
        </authorList>
    </citation>
    <scope>NUCLEOTIDE SEQUENCE</scope>
    <source>
        <strain evidence="2">SJRDD-AB1</strain>
    </source>
</reference>
<dbReference type="SUPFAM" id="SSF53448">
    <property type="entry name" value="Nucleotide-diphospho-sugar transferases"/>
    <property type="match status" value="1"/>
</dbReference>
<protein>
    <submittedName>
        <fullName evidence="2">Glycosyltransferase</fullName>
    </submittedName>
</protein>
<name>A0AA40VS83_9NOST</name>
<dbReference type="InterPro" id="IPR029044">
    <property type="entry name" value="Nucleotide-diphossugar_trans"/>
</dbReference>
<dbReference type="CDD" id="cd00761">
    <property type="entry name" value="Glyco_tranf_GTA_type"/>
    <property type="match status" value="1"/>
</dbReference>
<evidence type="ECO:0000313" key="3">
    <source>
        <dbReference type="Proteomes" id="UP001165986"/>
    </source>
</evidence>
<comment type="caution">
    <text evidence="2">The sequence shown here is derived from an EMBL/GenBank/DDBJ whole genome shotgun (WGS) entry which is preliminary data.</text>
</comment>
<organism evidence="2 3">
    <name type="scientific">Komarekiella delphini-convector SJRDD-AB1</name>
    <dbReference type="NCBI Taxonomy" id="2593771"/>
    <lineage>
        <taxon>Bacteria</taxon>
        <taxon>Bacillati</taxon>
        <taxon>Cyanobacteriota</taxon>
        <taxon>Cyanophyceae</taxon>
        <taxon>Nostocales</taxon>
        <taxon>Nostocaceae</taxon>
        <taxon>Komarekiella</taxon>
        <taxon>Komarekiella delphini-convector</taxon>
    </lineage>
</organism>
<gene>
    <name evidence="2" type="ORF">FNW02_19375</name>
</gene>
<dbReference type="InterPro" id="IPR050834">
    <property type="entry name" value="Glycosyltransf_2"/>
</dbReference>